<evidence type="ECO:0000313" key="2">
    <source>
        <dbReference type="Proteomes" id="UP001054821"/>
    </source>
</evidence>
<reference evidence="1 2" key="1">
    <citation type="journal article" date="2022" name="G3 (Bethesda)">
        <title>Whole-genome sequence and methylome profiling of the almond [Prunus dulcis (Mill.) D.A. Webb] cultivar 'Nonpareil'.</title>
        <authorList>
            <person name="D'Amico-Willman K.M."/>
            <person name="Ouma W.Z."/>
            <person name="Meulia T."/>
            <person name="Sideli G.M."/>
            <person name="Gradziel T.M."/>
            <person name="Fresnedo-Ramirez J."/>
        </authorList>
    </citation>
    <scope>NUCLEOTIDE SEQUENCE [LARGE SCALE GENOMIC DNA]</scope>
    <source>
        <strain evidence="1">Clone GOH B32 T37-40</strain>
    </source>
</reference>
<accession>A0AAD4V5Z5</accession>
<proteinExistence type="predicted"/>
<gene>
    <name evidence="1" type="ORF">L3X38_038862</name>
</gene>
<evidence type="ECO:0000313" key="1">
    <source>
        <dbReference type="EMBL" id="KAI5319154.1"/>
    </source>
</evidence>
<dbReference type="EMBL" id="JAJFAZ020000007">
    <property type="protein sequence ID" value="KAI5319154.1"/>
    <property type="molecule type" value="Genomic_DNA"/>
</dbReference>
<protein>
    <submittedName>
        <fullName evidence="1">Uncharacterized protein</fullName>
    </submittedName>
</protein>
<sequence>MHAVHSLGTIVQFCSNLQFSILYRHHFLHIEVHRKTVLLVTQFSRFLFLLPKCNGENKSRKLIHTLLASQQRSD</sequence>
<keyword evidence="2" id="KW-1185">Reference proteome</keyword>
<dbReference type="Proteomes" id="UP001054821">
    <property type="component" value="Chromosome 7"/>
</dbReference>
<dbReference type="AlphaFoldDB" id="A0AAD4V5Z5"/>
<name>A0AAD4V5Z5_PRUDU</name>
<organism evidence="1 2">
    <name type="scientific">Prunus dulcis</name>
    <name type="common">Almond</name>
    <name type="synonym">Amygdalus dulcis</name>
    <dbReference type="NCBI Taxonomy" id="3755"/>
    <lineage>
        <taxon>Eukaryota</taxon>
        <taxon>Viridiplantae</taxon>
        <taxon>Streptophyta</taxon>
        <taxon>Embryophyta</taxon>
        <taxon>Tracheophyta</taxon>
        <taxon>Spermatophyta</taxon>
        <taxon>Magnoliopsida</taxon>
        <taxon>eudicotyledons</taxon>
        <taxon>Gunneridae</taxon>
        <taxon>Pentapetalae</taxon>
        <taxon>rosids</taxon>
        <taxon>fabids</taxon>
        <taxon>Rosales</taxon>
        <taxon>Rosaceae</taxon>
        <taxon>Amygdaloideae</taxon>
        <taxon>Amygdaleae</taxon>
        <taxon>Prunus</taxon>
    </lineage>
</organism>
<comment type="caution">
    <text evidence="1">The sequence shown here is derived from an EMBL/GenBank/DDBJ whole genome shotgun (WGS) entry which is preliminary data.</text>
</comment>